<keyword evidence="4" id="KW-1003">Cell membrane</keyword>
<evidence type="ECO:0000256" key="1">
    <source>
        <dbReference type="ARBA" id="ARBA00004651"/>
    </source>
</evidence>
<dbReference type="CDD" id="cd17321">
    <property type="entry name" value="MFS_MMR_MDR_like"/>
    <property type="match status" value="1"/>
</dbReference>
<dbReference type="OrthoDB" id="9807274at2"/>
<accession>A0A157NBG0</accession>
<dbReference type="AlphaFoldDB" id="A0A157NBG0"/>
<dbReference type="eggNOG" id="COG0477">
    <property type="taxonomic scope" value="Bacteria"/>
</dbReference>
<keyword evidence="3" id="KW-0813">Transport</keyword>
<protein>
    <submittedName>
        <fullName evidence="10">MFS transporter</fullName>
    </submittedName>
</protein>
<feature type="transmembrane region" description="Helical" evidence="8">
    <location>
        <begin position="79"/>
        <end position="98"/>
    </location>
</feature>
<evidence type="ECO:0000259" key="9">
    <source>
        <dbReference type="PROSITE" id="PS50850"/>
    </source>
</evidence>
<feature type="transmembrane region" description="Helical" evidence="8">
    <location>
        <begin position="225"/>
        <end position="248"/>
    </location>
</feature>
<feature type="transmembrane region" description="Helical" evidence="8">
    <location>
        <begin position="363"/>
        <end position="383"/>
    </location>
</feature>
<evidence type="ECO:0000256" key="5">
    <source>
        <dbReference type="ARBA" id="ARBA00022692"/>
    </source>
</evidence>
<evidence type="ECO:0000256" key="3">
    <source>
        <dbReference type="ARBA" id="ARBA00022448"/>
    </source>
</evidence>
<dbReference type="KEGG" id="btrm:SAMEA390648702432"/>
<dbReference type="Gene3D" id="1.20.1250.20">
    <property type="entry name" value="MFS general substrate transporter like domains"/>
    <property type="match status" value="1"/>
</dbReference>
<keyword evidence="11" id="KW-1185">Reference proteome</keyword>
<dbReference type="RefSeq" id="WP_063492014.1">
    <property type="nucleotide sequence ID" value="NZ_CP016340.1"/>
</dbReference>
<feature type="domain" description="Major facilitator superfamily (MFS) profile" evidence="9">
    <location>
        <begin position="13"/>
        <end position="458"/>
    </location>
</feature>
<gene>
    <name evidence="10" type="primary">stp_2</name>
    <name evidence="10" type="ORF">SAMEA3906487_02432</name>
</gene>
<feature type="transmembrane region" description="Helical" evidence="8">
    <location>
        <begin position="332"/>
        <end position="351"/>
    </location>
</feature>
<dbReference type="Gene3D" id="1.20.1720.10">
    <property type="entry name" value="Multidrug resistance protein D"/>
    <property type="match status" value="1"/>
</dbReference>
<feature type="transmembrane region" description="Helical" evidence="8">
    <location>
        <begin position="269"/>
        <end position="291"/>
    </location>
</feature>
<evidence type="ECO:0000313" key="10">
    <source>
        <dbReference type="EMBL" id="SAI70757.1"/>
    </source>
</evidence>
<comment type="similarity">
    <text evidence="2">Belongs to the major facilitator superfamily. EmrB family.</text>
</comment>
<feature type="transmembrane region" description="Helical" evidence="8">
    <location>
        <begin position="404"/>
        <end position="430"/>
    </location>
</feature>
<comment type="subcellular location">
    <subcellularLocation>
        <location evidence="1">Cell membrane</location>
        <topology evidence="1">Multi-pass membrane protein</topology>
    </subcellularLocation>
</comment>
<feature type="transmembrane region" description="Helical" evidence="8">
    <location>
        <begin position="303"/>
        <end position="325"/>
    </location>
</feature>
<dbReference type="GO" id="GO:0005886">
    <property type="term" value="C:plasma membrane"/>
    <property type="evidence" value="ECO:0007669"/>
    <property type="project" value="UniProtKB-SubCell"/>
</dbReference>
<dbReference type="PANTHER" id="PTHR42718:SF9">
    <property type="entry name" value="MAJOR FACILITATOR SUPERFAMILY MULTIDRUG TRANSPORTER MFSC"/>
    <property type="match status" value="1"/>
</dbReference>
<name>A0A157NBG0_9BORD</name>
<dbReference type="InterPro" id="IPR020846">
    <property type="entry name" value="MFS_dom"/>
</dbReference>
<feature type="transmembrane region" description="Helical" evidence="8">
    <location>
        <begin position="436"/>
        <end position="455"/>
    </location>
</feature>
<dbReference type="InterPro" id="IPR011701">
    <property type="entry name" value="MFS"/>
</dbReference>
<feature type="transmembrane region" description="Helical" evidence="8">
    <location>
        <begin position="49"/>
        <end position="67"/>
    </location>
</feature>
<reference evidence="10 11" key="1">
    <citation type="submission" date="2016-04" db="EMBL/GenBank/DDBJ databases">
        <authorList>
            <consortium name="Pathogen Informatics"/>
        </authorList>
    </citation>
    <scope>NUCLEOTIDE SEQUENCE [LARGE SCALE GENOMIC DNA]</scope>
    <source>
        <strain evidence="10 11">H044680328</strain>
    </source>
</reference>
<dbReference type="EMBL" id="LT546645">
    <property type="protein sequence ID" value="SAI70757.1"/>
    <property type="molecule type" value="Genomic_DNA"/>
</dbReference>
<dbReference type="InterPro" id="IPR004638">
    <property type="entry name" value="EmrB-like"/>
</dbReference>
<dbReference type="PROSITE" id="PS50850">
    <property type="entry name" value="MFS"/>
    <property type="match status" value="1"/>
</dbReference>
<dbReference type="PANTHER" id="PTHR42718">
    <property type="entry name" value="MAJOR FACILITATOR SUPERFAMILY MULTIDRUG TRANSPORTER MFSC"/>
    <property type="match status" value="1"/>
</dbReference>
<dbReference type="NCBIfam" id="TIGR00711">
    <property type="entry name" value="efflux_EmrB"/>
    <property type="match status" value="1"/>
</dbReference>
<feature type="transmembrane region" description="Helical" evidence="8">
    <location>
        <begin position="104"/>
        <end position="126"/>
    </location>
</feature>
<organism evidence="10 11">
    <name type="scientific">Bordetella trematum</name>
    <dbReference type="NCBI Taxonomy" id="123899"/>
    <lineage>
        <taxon>Bacteria</taxon>
        <taxon>Pseudomonadati</taxon>
        <taxon>Pseudomonadota</taxon>
        <taxon>Betaproteobacteria</taxon>
        <taxon>Burkholderiales</taxon>
        <taxon>Alcaligenaceae</taxon>
        <taxon>Bordetella</taxon>
    </lineage>
</organism>
<dbReference type="GeneID" id="56590310"/>
<keyword evidence="5 8" id="KW-0812">Transmembrane</keyword>
<evidence type="ECO:0000256" key="8">
    <source>
        <dbReference type="SAM" id="Phobius"/>
    </source>
</evidence>
<dbReference type="PATRIC" id="fig|123899.6.peg.2419"/>
<dbReference type="SUPFAM" id="SSF103473">
    <property type="entry name" value="MFS general substrate transporter"/>
    <property type="match status" value="1"/>
</dbReference>
<feature type="transmembrane region" description="Helical" evidence="8">
    <location>
        <begin position="169"/>
        <end position="189"/>
    </location>
</feature>
<evidence type="ECO:0000313" key="11">
    <source>
        <dbReference type="Proteomes" id="UP000076825"/>
    </source>
</evidence>
<evidence type="ECO:0000256" key="2">
    <source>
        <dbReference type="ARBA" id="ARBA00008537"/>
    </source>
</evidence>
<keyword evidence="7 8" id="KW-0472">Membrane</keyword>
<evidence type="ECO:0000256" key="7">
    <source>
        <dbReference type="ARBA" id="ARBA00023136"/>
    </source>
</evidence>
<dbReference type="GO" id="GO:0022857">
    <property type="term" value="F:transmembrane transporter activity"/>
    <property type="evidence" value="ECO:0007669"/>
    <property type="project" value="InterPro"/>
</dbReference>
<keyword evidence="6 8" id="KW-1133">Transmembrane helix</keyword>
<evidence type="ECO:0000256" key="6">
    <source>
        <dbReference type="ARBA" id="ARBA00022989"/>
    </source>
</evidence>
<dbReference type="PRINTS" id="PR01036">
    <property type="entry name" value="TCRTETB"/>
</dbReference>
<dbReference type="Proteomes" id="UP000076825">
    <property type="component" value="Chromosome 1"/>
</dbReference>
<sequence length="467" mass="48224">MLPPAAHARRHAILAICCLSLFLVSLDSSIVNVALPAMGRDIRADVADMQWIIDAYTLPLASLLILGGSLGDRYGRKPVFMAGLSLFALGSLLCSIAPTPSALIAARAFQALGGAMLNPVAMSIITNTFTDRRERAQAIGVWGAVNGLGAAAGPVLGGFLVTAAGWRSIFWINLPVAAVGLFLTWRFIPDSRAPQRRRFDAPGQLLMLAMLACGIGAIIEGPRAGWLSPLVAGLAGAALVSTALFIAWERRAAEPLIDLSLFRNRGLNAAVLSAIFAFASLSALLFLNTLYLQDTRGLSPLAAGLMTLPIAVLTIPFSPLSGWLVARVGPRLPMMAAGLAYAVTALLQWLLWQDASSATLLGIYALFGIGTGLVNAPITHGAVSSLPGSQGGVAAGIASTSRQIGLALGVALAGSIIAVPDGGVAAATLVTRAQPMWVIALFMGVGICAMGWLAGGQPRTGEAGHGR</sequence>
<dbReference type="InterPro" id="IPR036259">
    <property type="entry name" value="MFS_trans_sf"/>
</dbReference>
<feature type="transmembrane region" description="Helical" evidence="8">
    <location>
        <begin position="12"/>
        <end position="37"/>
    </location>
</feature>
<dbReference type="STRING" id="123899.SAMEA3906487_02432"/>
<dbReference type="Pfam" id="PF07690">
    <property type="entry name" value="MFS_1"/>
    <property type="match status" value="1"/>
</dbReference>
<feature type="transmembrane region" description="Helical" evidence="8">
    <location>
        <begin position="201"/>
        <end position="219"/>
    </location>
</feature>
<proteinExistence type="inferred from homology"/>
<feature type="transmembrane region" description="Helical" evidence="8">
    <location>
        <begin position="138"/>
        <end position="163"/>
    </location>
</feature>
<evidence type="ECO:0000256" key="4">
    <source>
        <dbReference type="ARBA" id="ARBA00022475"/>
    </source>
</evidence>